<dbReference type="InterPro" id="IPR009875">
    <property type="entry name" value="PilZ_domain"/>
</dbReference>
<evidence type="ECO:0000313" key="3">
    <source>
        <dbReference type="Proteomes" id="UP001198163"/>
    </source>
</evidence>
<dbReference type="EMBL" id="JAINWA010000001">
    <property type="protein sequence ID" value="MCD1653511.1"/>
    <property type="molecule type" value="Genomic_DNA"/>
</dbReference>
<gene>
    <name evidence="2" type="ORF">K7J14_02210</name>
</gene>
<comment type="caution">
    <text evidence="2">The sequence shown here is derived from an EMBL/GenBank/DDBJ whole genome shotgun (WGS) entry which is preliminary data.</text>
</comment>
<proteinExistence type="predicted"/>
<dbReference type="AlphaFoldDB" id="A0AAE3EGX8"/>
<accession>A0AAE3EGX8</accession>
<dbReference type="RefSeq" id="WP_230752567.1">
    <property type="nucleotide sequence ID" value="NZ_JAINWA010000001.1"/>
</dbReference>
<feature type="domain" description="PilZ" evidence="1">
    <location>
        <begin position="9"/>
        <end position="95"/>
    </location>
</feature>
<sequence length="102" mass="11531">MDNEVWLHGEKIDCSIQNISFSGARLLCLDNELIDGDDKLVIKIQFSSPSEIASLRAVVLRKQVLDITGIPCNDIAVRFLEPVDLVLRSRLTDYFQKQSIIN</sequence>
<evidence type="ECO:0000313" key="2">
    <source>
        <dbReference type="EMBL" id="MCD1653511.1"/>
    </source>
</evidence>
<protein>
    <submittedName>
        <fullName evidence="2">PilZ domain-containing protein</fullName>
    </submittedName>
</protein>
<dbReference type="Pfam" id="PF07238">
    <property type="entry name" value="PilZ"/>
    <property type="match status" value="1"/>
</dbReference>
<dbReference type="Proteomes" id="UP001198163">
    <property type="component" value="Unassembled WGS sequence"/>
</dbReference>
<dbReference type="GO" id="GO:0035438">
    <property type="term" value="F:cyclic-di-GMP binding"/>
    <property type="evidence" value="ECO:0007669"/>
    <property type="project" value="InterPro"/>
</dbReference>
<keyword evidence="3" id="KW-1185">Reference proteome</keyword>
<reference evidence="2" key="1">
    <citation type="submission" date="2021-08" db="EMBL/GenBank/DDBJ databases">
        <title>Comparative analyses of Brucepasteria parasyntrophica and Teretinema zuelzerae.</title>
        <authorList>
            <person name="Song Y."/>
            <person name="Brune A."/>
        </authorList>
    </citation>
    <scope>NUCLEOTIDE SEQUENCE</scope>
    <source>
        <strain evidence="2">DSM 1903</strain>
    </source>
</reference>
<name>A0AAE3EGX8_9SPIR</name>
<organism evidence="2 3">
    <name type="scientific">Teretinema zuelzerae</name>
    <dbReference type="NCBI Taxonomy" id="156"/>
    <lineage>
        <taxon>Bacteria</taxon>
        <taxon>Pseudomonadati</taxon>
        <taxon>Spirochaetota</taxon>
        <taxon>Spirochaetia</taxon>
        <taxon>Spirochaetales</taxon>
        <taxon>Treponemataceae</taxon>
        <taxon>Teretinema</taxon>
    </lineage>
</organism>
<evidence type="ECO:0000259" key="1">
    <source>
        <dbReference type="Pfam" id="PF07238"/>
    </source>
</evidence>